<keyword evidence="10" id="KW-1185">Reference proteome</keyword>
<dbReference type="SMART" id="SM00283">
    <property type="entry name" value="MA"/>
    <property type="match status" value="1"/>
</dbReference>
<dbReference type="SMART" id="SM00304">
    <property type="entry name" value="HAMP"/>
    <property type="match status" value="1"/>
</dbReference>
<evidence type="ECO:0000256" key="2">
    <source>
        <dbReference type="ARBA" id="ARBA00022481"/>
    </source>
</evidence>
<sequence>MKLGNLNIATRLSLGFGIVGVMLIAMIVMSNASLLRVNNGTRDLVEHRIPAIEMSNRLEGQINVIAIALRNMMLNAEPTDRQKQVDAIGKARVTITSTLTEIEPLLTAHPDELAILRTMQSTSTSYLTGVTELLALINAGEEEPAKVYLTNELRPRLAKLKEATAAELALQKDLSAKAAASAATTYDRTMWQTWALGGLALAFAALVATLITRSITVPVRRALEVANTVAAGDLTSRIDVTTQDETGRLLQALKTMNESLARTVGAVRIGTDTIAVAAGQVAAGSQDLSGRTEQQAGALEETASSMEELTSTVKQNADNARQANKLAETASNVAARGGEVIHQVVDTMDQINASSNKISDIIGVIDSIAFQTNILALNAAVEAARAGEQGRGFAVVASEVRNLAQRSAAAAKEIKTLIGDSSSKVADGSKLVAQAGSTMQEIVDSVRRVTDIMTEISAASVEQTAGIEQINQAVAQMDEGTQQNAALVEEAAAASASMQEQAAMLTAAVAVFRIDAGQMADAAPADVAVVRAKSAAAPAPAVKKVAIAHVKPAAAPSPTRMQAKAPVAEDEWETF</sequence>
<dbReference type="GO" id="GO:0006935">
    <property type="term" value="P:chemotaxis"/>
    <property type="evidence" value="ECO:0007669"/>
    <property type="project" value="InterPro"/>
</dbReference>
<dbReference type="CDD" id="cd06225">
    <property type="entry name" value="HAMP"/>
    <property type="match status" value="1"/>
</dbReference>
<keyword evidence="4" id="KW-0807">Transducer</keyword>
<dbReference type="PANTHER" id="PTHR43531:SF14">
    <property type="entry name" value="METHYL-ACCEPTING CHEMOTAXIS PROTEIN I-RELATED"/>
    <property type="match status" value="1"/>
</dbReference>
<dbReference type="InterPro" id="IPR051310">
    <property type="entry name" value="MCP_chemotaxis"/>
</dbReference>
<dbReference type="GO" id="GO:0007165">
    <property type="term" value="P:signal transduction"/>
    <property type="evidence" value="ECO:0007669"/>
    <property type="project" value="UniProtKB-KW"/>
</dbReference>
<dbReference type="FunFam" id="1.10.287.950:FF:000001">
    <property type="entry name" value="Methyl-accepting chemotaxis sensory transducer"/>
    <property type="match status" value="1"/>
</dbReference>
<keyword evidence="6" id="KW-0812">Transmembrane</keyword>
<name>A0A7W9U5N4_9BURK</name>
<dbReference type="Pfam" id="PF12729">
    <property type="entry name" value="4HB_MCP_1"/>
    <property type="match status" value="1"/>
</dbReference>
<proteinExistence type="inferred from homology"/>
<dbReference type="PROSITE" id="PS50111">
    <property type="entry name" value="CHEMOTAXIS_TRANSDUC_2"/>
    <property type="match status" value="1"/>
</dbReference>
<dbReference type="CDD" id="cd11386">
    <property type="entry name" value="MCP_signal"/>
    <property type="match status" value="1"/>
</dbReference>
<dbReference type="InterPro" id="IPR047347">
    <property type="entry name" value="YvaQ-like_sensor"/>
</dbReference>
<evidence type="ECO:0000313" key="9">
    <source>
        <dbReference type="EMBL" id="MBB6132068.1"/>
    </source>
</evidence>
<dbReference type="PROSITE" id="PS50885">
    <property type="entry name" value="HAMP"/>
    <property type="match status" value="1"/>
</dbReference>
<accession>A0A7W9U5N4</accession>
<dbReference type="CDD" id="cd19411">
    <property type="entry name" value="MCP2201-like_sensor"/>
    <property type="match status" value="1"/>
</dbReference>
<dbReference type="SUPFAM" id="SSF58104">
    <property type="entry name" value="Methyl-accepting chemotaxis protein (MCP) signaling domain"/>
    <property type="match status" value="1"/>
</dbReference>
<evidence type="ECO:0000259" key="7">
    <source>
        <dbReference type="PROSITE" id="PS50111"/>
    </source>
</evidence>
<dbReference type="InterPro" id="IPR004090">
    <property type="entry name" value="Chemotax_Me-accpt_rcpt"/>
</dbReference>
<feature type="domain" description="HAMP" evidence="8">
    <location>
        <begin position="213"/>
        <end position="265"/>
    </location>
</feature>
<evidence type="ECO:0000259" key="8">
    <source>
        <dbReference type="PROSITE" id="PS50885"/>
    </source>
</evidence>
<dbReference type="Pfam" id="PF00015">
    <property type="entry name" value="MCPsignal"/>
    <property type="match status" value="1"/>
</dbReference>
<protein>
    <submittedName>
        <fullName evidence="9">Methyl-accepting chemotaxis protein</fullName>
    </submittedName>
</protein>
<evidence type="ECO:0000256" key="1">
    <source>
        <dbReference type="ARBA" id="ARBA00004370"/>
    </source>
</evidence>
<evidence type="ECO:0000256" key="5">
    <source>
        <dbReference type="SAM" id="MobiDB-lite"/>
    </source>
</evidence>
<keyword evidence="6" id="KW-1133">Transmembrane helix</keyword>
<feature type="transmembrane region" description="Helical" evidence="6">
    <location>
        <begin position="191"/>
        <end position="211"/>
    </location>
</feature>
<evidence type="ECO:0000256" key="4">
    <source>
        <dbReference type="PROSITE-ProRule" id="PRU00284"/>
    </source>
</evidence>
<dbReference type="AlphaFoldDB" id="A0A7W9U5N4"/>
<dbReference type="GO" id="GO:0004888">
    <property type="term" value="F:transmembrane signaling receptor activity"/>
    <property type="evidence" value="ECO:0007669"/>
    <property type="project" value="InterPro"/>
</dbReference>
<dbReference type="Proteomes" id="UP000540787">
    <property type="component" value="Unassembled WGS sequence"/>
</dbReference>
<feature type="domain" description="Methyl-accepting transducer" evidence="7">
    <location>
        <begin position="270"/>
        <end position="499"/>
    </location>
</feature>
<feature type="transmembrane region" description="Helical" evidence="6">
    <location>
        <begin position="12"/>
        <end position="34"/>
    </location>
</feature>
<comment type="subcellular location">
    <subcellularLocation>
        <location evidence="1">Membrane</location>
    </subcellularLocation>
</comment>
<dbReference type="RefSeq" id="WP_183549728.1">
    <property type="nucleotide sequence ID" value="NZ_JACHBX010000001.1"/>
</dbReference>
<dbReference type="GO" id="GO:0005886">
    <property type="term" value="C:plasma membrane"/>
    <property type="evidence" value="ECO:0007669"/>
    <property type="project" value="TreeGrafter"/>
</dbReference>
<dbReference type="InterPro" id="IPR004089">
    <property type="entry name" value="MCPsignal_dom"/>
</dbReference>
<gene>
    <name evidence="9" type="ORF">HD842_000179</name>
</gene>
<keyword evidence="2" id="KW-0488">Methylation</keyword>
<comment type="similarity">
    <text evidence="3">Belongs to the methyl-accepting chemotaxis (MCP) protein family.</text>
</comment>
<dbReference type="PRINTS" id="PR00260">
    <property type="entry name" value="CHEMTRNSDUCR"/>
</dbReference>
<keyword evidence="6" id="KW-0472">Membrane</keyword>
<evidence type="ECO:0000256" key="3">
    <source>
        <dbReference type="ARBA" id="ARBA00029447"/>
    </source>
</evidence>
<evidence type="ECO:0000313" key="10">
    <source>
        <dbReference type="Proteomes" id="UP000540787"/>
    </source>
</evidence>
<comment type="caution">
    <text evidence="9">The sequence shown here is derived from an EMBL/GenBank/DDBJ whole genome shotgun (WGS) entry which is preliminary data.</text>
</comment>
<dbReference type="PANTHER" id="PTHR43531">
    <property type="entry name" value="PROTEIN ICFG"/>
    <property type="match status" value="1"/>
</dbReference>
<dbReference type="EMBL" id="JACHBX010000001">
    <property type="protein sequence ID" value="MBB6132068.1"/>
    <property type="molecule type" value="Genomic_DNA"/>
</dbReference>
<dbReference type="InterPro" id="IPR024478">
    <property type="entry name" value="HlyB_4HB_MCP"/>
</dbReference>
<dbReference type="Pfam" id="PF00672">
    <property type="entry name" value="HAMP"/>
    <property type="match status" value="1"/>
</dbReference>
<organism evidence="9 10">
    <name type="scientific">Massilia aurea</name>
    <dbReference type="NCBI Taxonomy" id="373040"/>
    <lineage>
        <taxon>Bacteria</taxon>
        <taxon>Pseudomonadati</taxon>
        <taxon>Pseudomonadota</taxon>
        <taxon>Betaproteobacteria</taxon>
        <taxon>Burkholderiales</taxon>
        <taxon>Oxalobacteraceae</taxon>
        <taxon>Telluria group</taxon>
        <taxon>Massilia</taxon>
    </lineage>
</organism>
<feature type="region of interest" description="Disordered" evidence="5">
    <location>
        <begin position="554"/>
        <end position="575"/>
    </location>
</feature>
<reference evidence="9 10" key="1">
    <citation type="submission" date="2020-08" db="EMBL/GenBank/DDBJ databases">
        <title>The Agave Microbiome: Exploring the role of microbial communities in plant adaptations to desert environments.</title>
        <authorList>
            <person name="Partida-Martinez L.P."/>
        </authorList>
    </citation>
    <scope>NUCLEOTIDE SEQUENCE [LARGE SCALE GENOMIC DNA]</scope>
    <source>
        <strain evidence="9 10">AT3.2</strain>
    </source>
</reference>
<evidence type="ECO:0000256" key="6">
    <source>
        <dbReference type="SAM" id="Phobius"/>
    </source>
</evidence>
<dbReference type="Gene3D" id="1.10.287.950">
    <property type="entry name" value="Methyl-accepting chemotaxis protein"/>
    <property type="match status" value="1"/>
</dbReference>
<dbReference type="InterPro" id="IPR003660">
    <property type="entry name" value="HAMP_dom"/>
</dbReference>